<dbReference type="Proteomes" id="UP000005178">
    <property type="component" value="Unassembled WGS sequence"/>
</dbReference>
<organism evidence="7 8">
    <name type="scientific">Anaerofustis stercorihominis DSM 17244</name>
    <dbReference type="NCBI Taxonomy" id="445971"/>
    <lineage>
        <taxon>Bacteria</taxon>
        <taxon>Bacillati</taxon>
        <taxon>Bacillota</taxon>
        <taxon>Clostridia</taxon>
        <taxon>Eubacteriales</taxon>
        <taxon>Eubacteriaceae</taxon>
        <taxon>Anaerofustis</taxon>
    </lineage>
</organism>
<dbReference type="InterPro" id="IPR005805">
    <property type="entry name" value="Rieske_Fe-S_prot_C"/>
</dbReference>
<dbReference type="GO" id="GO:0051537">
    <property type="term" value="F:2 iron, 2 sulfur cluster binding"/>
    <property type="evidence" value="ECO:0007669"/>
    <property type="project" value="UniProtKB-KW"/>
</dbReference>
<name>B1C909_9FIRM</name>
<reference evidence="7" key="1">
    <citation type="submission" date="2008-01" db="EMBL/GenBank/DDBJ databases">
        <authorList>
            <person name="Fulton L."/>
            <person name="Clifton S."/>
            <person name="Fulton B."/>
            <person name="Xu J."/>
            <person name="Minx P."/>
            <person name="Pepin K.H."/>
            <person name="Johnson M."/>
            <person name="Thiruvilangam P."/>
            <person name="Bhonagiri V."/>
            <person name="Nash W.E."/>
            <person name="Mardis E.R."/>
            <person name="Wilson R.K."/>
        </authorList>
    </citation>
    <scope>NUCLEOTIDE SEQUENCE [LARGE SCALE GENOMIC DNA]</scope>
    <source>
        <strain evidence="7">DSM 17244</strain>
    </source>
</reference>
<evidence type="ECO:0000259" key="6">
    <source>
        <dbReference type="PROSITE" id="PS51296"/>
    </source>
</evidence>
<dbReference type="AlphaFoldDB" id="B1C909"/>
<dbReference type="Gene3D" id="3.30.9.10">
    <property type="entry name" value="D-Amino Acid Oxidase, subunit A, domain 2"/>
    <property type="match status" value="1"/>
</dbReference>
<dbReference type="InterPro" id="IPR006076">
    <property type="entry name" value="FAD-dep_OxRdtase"/>
</dbReference>
<evidence type="ECO:0000256" key="5">
    <source>
        <dbReference type="ARBA" id="ARBA00023157"/>
    </source>
</evidence>
<evidence type="ECO:0000256" key="1">
    <source>
        <dbReference type="ARBA" id="ARBA00022714"/>
    </source>
</evidence>
<dbReference type="PANTHER" id="PTHR13847:SF274">
    <property type="entry name" value="RIESKE 2FE-2S IRON-SULFUR PROTEIN YHFW-RELATED"/>
    <property type="match status" value="1"/>
</dbReference>
<keyword evidence="5" id="KW-1015">Disulfide bond</keyword>
<gene>
    <name evidence="7" type="ORF">ANASTE_01777</name>
</gene>
<dbReference type="EMBL" id="ABIL02000006">
    <property type="protein sequence ID" value="EDS72069.1"/>
    <property type="molecule type" value="Genomic_DNA"/>
</dbReference>
<dbReference type="InterPro" id="IPR036188">
    <property type="entry name" value="FAD/NAD-bd_sf"/>
</dbReference>
<dbReference type="Pfam" id="PF00355">
    <property type="entry name" value="Rieske"/>
    <property type="match status" value="1"/>
</dbReference>
<dbReference type="eggNOG" id="COG0723">
    <property type="taxonomic scope" value="Bacteria"/>
</dbReference>
<dbReference type="STRING" id="445971.ANASTE_01777"/>
<dbReference type="GO" id="GO:0016705">
    <property type="term" value="F:oxidoreductase activity, acting on paired donors, with incorporation or reduction of molecular oxygen"/>
    <property type="evidence" value="ECO:0007669"/>
    <property type="project" value="UniProtKB-ARBA"/>
</dbReference>
<dbReference type="GO" id="GO:0046872">
    <property type="term" value="F:metal ion binding"/>
    <property type="evidence" value="ECO:0007669"/>
    <property type="project" value="UniProtKB-KW"/>
</dbReference>
<dbReference type="InterPro" id="IPR036922">
    <property type="entry name" value="Rieske_2Fe-2S_sf"/>
</dbReference>
<dbReference type="SUPFAM" id="SSF51905">
    <property type="entry name" value="FAD/NAD(P)-binding domain"/>
    <property type="match status" value="1"/>
</dbReference>
<proteinExistence type="predicted"/>
<keyword evidence="3" id="KW-0408">Iron</keyword>
<dbReference type="Pfam" id="PF01266">
    <property type="entry name" value="DAO"/>
    <property type="match status" value="1"/>
</dbReference>
<dbReference type="GO" id="GO:0004497">
    <property type="term" value="F:monooxygenase activity"/>
    <property type="evidence" value="ECO:0007669"/>
    <property type="project" value="UniProtKB-ARBA"/>
</dbReference>
<dbReference type="InterPro" id="IPR017941">
    <property type="entry name" value="Rieske_2Fe-2S"/>
</dbReference>
<dbReference type="HOGENOM" id="CLU_007884_15_1_9"/>
<evidence type="ECO:0000256" key="4">
    <source>
        <dbReference type="ARBA" id="ARBA00023014"/>
    </source>
</evidence>
<feature type="domain" description="Rieske" evidence="6">
    <location>
        <begin position="428"/>
        <end position="515"/>
    </location>
</feature>
<keyword evidence="2" id="KW-0479">Metal-binding</keyword>
<dbReference type="GO" id="GO:0016020">
    <property type="term" value="C:membrane"/>
    <property type="evidence" value="ECO:0007669"/>
    <property type="project" value="InterPro"/>
</dbReference>
<evidence type="ECO:0000256" key="3">
    <source>
        <dbReference type="ARBA" id="ARBA00023004"/>
    </source>
</evidence>
<reference evidence="7" key="2">
    <citation type="submission" date="2013-08" db="EMBL/GenBank/DDBJ databases">
        <title>Draft genome sequence of Anaerofustis stercorihominis (DSM 17244).</title>
        <authorList>
            <person name="Sudarsanam P."/>
            <person name="Ley R."/>
            <person name="Guruge J."/>
            <person name="Turnbaugh P.J."/>
            <person name="Mahowald M."/>
            <person name="Liep D."/>
            <person name="Gordon J."/>
        </authorList>
    </citation>
    <scope>NUCLEOTIDE SEQUENCE</scope>
    <source>
        <strain evidence="7">DSM 17244</strain>
    </source>
</reference>
<dbReference type="Gene3D" id="3.50.50.60">
    <property type="entry name" value="FAD/NAD(P)-binding domain"/>
    <property type="match status" value="1"/>
</dbReference>
<evidence type="ECO:0000313" key="8">
    <source>
        <dbReference type="Proteomes" id="UP000005178"/>
    </source>
</evidence>
<dbReference type="PANTHER" id="PTHR13847">
    <property type="entry name" value="SARCOSINE DEHYDROGENASE-RELATED"/>
    <property type="match status" value="1"/>
</dbReference>
<dbReference type="GO" id="GO:0005737">
    <property type="term" value="C:cytoplasm"/>
    <property type="evidence" value="ECO:0007669"/>
    <property type="project" value="TreeGrafter"/>
</dbReference>
<sequence>MIITAFLIYNVINLIYASIIIKKYYEVFIMDALWKNTTDLPDYESLKSNINVDIAIIGGGLAGILTAYKLKEKGLNAVIFEADKICSGTTGYTTGKISLAHGLIYNYLIDNFSLEQAVEYADCNKKAINEYEELINKENIDCEFEKCSSYLYSALYDYNLKEEFKAAKKCNLECEYLEESELPKGIKGAIKYKNQGKFNPLKFVKHIIKDLKIYDHTFIKEFDEQNKLLTTDKGYKVKADKIVFACHYPFVNSPGYYFLRMHQERSYFLICENKKKLKNIYLNVDEKGYSFRSYDKYLLFGGEKHRTGGNKEGYKYNLLREKLKTFDKNYNEVGHYSTQDCMSIDKVPYIGLFSDSLKDIYVLTGFNKWGMTSSMFGSDIIADMISNGLDNKNSIFCPSRFDTKGVAKSAIKEGPYSIKGLSKEFLNIPNTELDKLLLGHGGVVKYNGKKVGVYKDEDGKCYIVSTKCPHLGCELSWNPDEKSWDCPCHGSRFDYMGNIINDPSVENLEFIEKKQ</sequence>
<dbReference type="PROSITE" id="PS51296">
    <property type="entry name" value="RIESKE"/>
    <property type="match status" value="1"/>
</dbReference>
<accession>B1C909</accession>
<evidence type="ECO:0000313" key="7">
    <source>
        <dbReference type="EMBL" id="EDS72069.1"/>
    </source>
</evidence>
<dbReference type="PRINTS" id="PR00162">
    <property type="entry name" value="RIESKE"/>
</dbReference>
<dbReference type="eggNOG" id="COG0665">
    <property type="taxonomic scope" value="Bacteria"/>
</dbReference>
<comment type="caution">
    <text evidence="7">The sequence shown here is derived from an EMBL/GenBank/DDBJ whole genome shotgun (WGS) entry which is preliminary data.</text>
</comment>
<keyword evidence="1" id="KW-0001">2Fe-2S</keyword>
<dbReference type="SUPFAM" id="SSF50022">
    <property type="entry name" value="ISP domain"/>
    <property type="match status" value="1"/>
</dbReference>
<dbReference type="Gene3D" id="2.102.10.10">
    <property type="entry name" value="Rieske [2Fe-2S] iron-sulphur domain"/>
    <property type="match status" value="1"/>
</dbReference>
<keyword evidence="8" id="KW-1185">Reference proteome</keyword>
<evidence type="ECO:0000256" key="2">
    <source>
        <dbReference type="ARBA" id="ARBA00022723"/>
    </source>
</evidence>
<keyword evidence="4" id="KW-0411">Iron-sulfur</keyword>
<protein>
    <submittedName>
        <fullName evidence="7">FAD dependent oxidoreductase</fullName>
    </submittedName>
</protein>